<evidence type="ECO:0000256" key="12">
    <source>
        <dbReference type="ARBA" id="ARBA00023228"/>
    </source>
</evidence>
<keyword evidence="13" id="KW-0539">Nucleus</keyword>
<dbReference type="GO" id="GO:0005764">
    <property type="term" value="C:lysosome"/>
    <property type="evidence" value="ECO:0007669"/>
    <property type="project" value="UniProtKB-SubCell"/>
</dbReference>
<evidence type="ECO:0000256" key="7">
    <source>
        <dbReference type="ARBA" id="ARBA00022737"/>
    </source>
</evidence>
<proteinExistence type="inferred from homology"/>
<sequence length="406" mass="44402">MIHDAQLDFYGTTLATCSSDCSIKIFSIKDKKQTLVADLKGYLEFHISMSFFHVDIKVPFGELLGHILFMAICLHPAAMTRLSSFGSKQTEGGTSFTPIKLTNPPVINSIAWAPHALGLILACASSDGTLSILESSQDSQWNVTIIPDAHVLGVNAVSWAPVMSMFSMEEGEGSASLPKRLVTGGCDSMVKIWREIRCLSPYASVHPFVCGCSSINVPSLETRLGNCARTVPTRDAVAQKSDNAVRESQYLRFSSSLSSSENHDGGSSSAWLEEARLEAHSDWVRDVAWAPSLTQHREQIASCGQDGRVILWQRFPANSAPAQWHHAIIHTYPDIVWHLSWSITGNMLAVSTADNTVTLWKENLEGRWVALSQVHRGRTATTTQEGNIQGTQALQADAYNTMAAAR</sequence>
<dbReference type="PROSITE" id="PS50082">
    <property type="entry name" value="WD_REPEATS_2"/>
    <property type="match status" value="2"/>
</dbReference>
<dbReference type="GO" id="GO:0005643">
    <property type="term" value="C:nuclear pore"/>
    <property type="evidence" value="ECO:0007669"/>
    <property type="project" value="UniProtKB-SubCell"/>
</dbReference>
<evidence type="ECO:0000256" key="3">
    <source>
        <dbReference type="ARBA" id="ARBA00010102"/>
    </source>
</evidence>
<keyword evidence="16" id="KW-1185">Reference proteome</keyword>
<evidence type="ECO:0000256" key="9">
    <source>
        <dbReference type="ARBA" id="ARBA00022927"/>
    </source>
</evidence>
<evidence type="ECO:0000256" key="4">
    <source>
        <dbReference type="ARBA" id="ARBA00019195"/>
    </source>
</evidence>
<dbReference type="GO" id="GO:0051028">
    <property type="term" value="P:mRNA transport"/>
    <property type="evidence" value="ECO:0007669"/>
    <property type="project" value="UniProtKB-KW"/>
</dbReference>
<dbReference type="AlphaFoldDB" id="A0ABD2QG40"/>
<reference evidence="15 16" key="1">
    <citation type="submission" date="2024-11" db="EMBL/GenBank/DDBJ databases">
        <title>Adaptive evolution of stress response genes in parasites aligns with host niche diversity.</title>
        <authorList>
            <person name="Hahn C."/>
            <person name="Resl P."/>
        </authorList>
    </citation>
    <scope>NUCLEOTIDE SEQUENCE [LARGE SCALE GENOMIC DNA]</scope>
    <source>
        <strain evidence="15">EGGRZ-B1_66</strain>
        <tissue evidence="15">Body</tissue>
    </source>
</reference>
<dbReference type="Gene3D" id="2.130.10.10">
    <property type="entry name" value="YVTN repeat-like/Quinoprotein amine dehydrogenase"/>
    <property type="match status" value="3"/>
</dbReference>
<dbReference type="SMART" id="SM00320">
    <property type="entry name" value="WD40"/>
    <property type="match status" value="4"/>
</dbReference>
<dbReference type="PANTHER" id="PTHR11024">
    <property type="entry name" value="NUCLEAR PORE COMPLEX PROTEIN SEC13 / SEH1 FAMILY MEMBER"/>
    <property type="match status" value="1"/>
</dbReference>
<name>A0ABD2QG40_9PLAT</name>
<comment type="subcellular location">
    <subcellularLocation>
        <location evidence="1">Lysosome</location>
    </subcellularLocation>
    <subcellularLocation>
        <location evidence="2">Nucleus</location>
        <location evidence="2">Nuclear pore complex</location>
    </subcellularLocation>
</comment>
<evidence type="ECO:0000256" key="13">
    <source>
        <dbReference type="ARBA" id="ARBA00023242"/>
    </source>
</evidence>
<comment type="caution">
    <text evidence="15">The sequence shown here is derived from an EMBL/GenBank/DDBJ whole genome shotgun (WGS) entry which is preliminary data.</text>
</comment>
<dbReference type="InterPro" id="IPR036322">
    <property type="entry name" value="WD40_repeat_dom_sf"/>
</dbReference>
<evidence type="ECO:0000256" key="14">
    <source>
        <dbReference type="PROSITE-ProRule" id="PRU00221"/>
    </source>
</evidence>
<comment type="similarity">
    <text evidence="3">Belongs to the WD repeat SEC13 family.</text>
</comment>
<dbReference type="Pfam" id="PF00400">
    <property type="entry name" value="WD40"/>
    <property type="match status" value="3"/>
</dbReference>
<keyword evidence="10" id="KW-0811">Translocation</keyword>
<feature type="repeat" description="WD" evidence="14">
    <location>
        <begin position="277"/>
        <end position="313"/>
    </location>
</feature>
<evidence type="ECO:0000256" key="10">
    <source>
        <dbReference type="ARBA" id="ARBA00023010"/>
    </source>
</evidence>
<feature type="repeat" description="WD" evidence="14">
    <location>
        <begin position="329"/>
        <end position="361"/>
    </location>
</feature>
<keyword evidence="11" id="KW-0906">Nuclear pore complex</keyword>
<evidence type="ECO:0000256" key="8">
    <source>
        <dbReference type="ARBA" id="ARBA00022816"/>
    </source>
</evidence>
<keyword evidence="5" id="KW-0813">Transport</keyword>
<dbReference type="GO" id="GO:0015031">
    <property type="term" value="P:protein transport"/>
    <property type="evidence" value="ECO:0007669"/>
    <property type="project" value="UniProtKB-KW"/>
</dbReference>
<keyword evidence="6 14" id="KW-0853">WD repeat</keyword>
<evidence type="ECO:0000256" key="11">
    <source>
        <dbReference type="ARBA" id="ARBA00023132"/>
    </source>
</evidence>
<keyword evidence="12" id="KW-0458">Lysosome</keyword>
<dbReference type="SUPFAM" id="SSF50978">
    <property type="entry name" value="WD40 repeat-like"/>
    <property type="match status" value="1"/>
</dbReference>
<dbReference type="InterPro" id="IPR015943">
    <property type="entry name" value="WD40/YVTN_repeat-like_dom_sf"/>
</dbReference>
<evidence type="ECO:0000256" key="6">
    <source>
        <dbReference type="ARBA" id="ARBA00022574"/>
    </source>
</evidence>
<evidence type="ECO:0000256" key="5">
    <source>
        <dbReference type="ARBA" id="ARBA00022448"/>
    </source>
</evidence>
<evidence type="ECO:0000256" key="2">
    <source>
        <dbReference type="ARBA" id="ARBA00004567"/>
    </source>
</evidence>
<keyword evidence="8" id="KW-0509">mRNA transport</keyword>
<dbReference type="InterPro" id="IPR037363">
    <property type="entry name" value="Sec13/Seh1_fam"/>
</dbReference>
<gene>
    <name evidence="15" type="primary">SEC13</name>
    <name evidence="15" type="ORF">Ciccas_002836</name>
</gene>
<dbReference type="Proteomes" id="UP001626550">
    <property type="component" value="Unassembled WGS sequence"/>
</dbReference>
<dbReference type="EMBL" id="JBJKFK010000236">
    <property type="protein sequence ID" value="KAL3318504.1"/>
    <property type="molecule type" value="Genomic_DNA"/>
</dbReference>
<keyword evidence="9" id="KW-0653">Protein transport</keyword>
<accession>A0ABD2QG40</accession>
<evidence type="ECO:0000256" key="1">
    <source>
        <dbReference type="ARBA" id="ARBA00004371"/>
    </source>
</evidence>
<evidence type="ECO:0000313" key="16">
    <source>
        <dbReference type="Proteomes" id="UP001626550"/>
    </source>
</evidence>
<dbReference type="PANTHER" id="PTHR11024:SF2">
    <property type="entry name" value="PROTEIN SEC13 HOMOLOG"/>
    <property type="match status" value="1"/>
</dbReference>
<keyword evidence="7" id="KW-0677">Repeat</keyword>
<dbReference type="InterPro" id="IPR001680">
    <property type="entry name" value="WD40_rpt"/>
</dbReference>
<organism evidence="15 16">
    <name type="scientific">Cichlidogyrus casuarinus</name>
    <dbReference type="NCBI Taxonomy" id="1844966"/>
    <lineage>
        <taxon>Eukaryota</taxon>
        <taxon>Metazoa</taxon>
        <taxon>Spiralia</taxon>
        <taxon>Lophotrochozoa</taxon>
        <taxon>Platyhelminthes</taxon>
        <taxon>Monogenea</taxon>
        <taxon>Monopisthocotylea</taxon>
        <taxon>Dactylogyridea</taxon>
        <taxon>Ancyrocephalidae</taxon>
        <taxon>Cichlidogyrus</taxon>
    </lineage>
</organism>
<protein>
    <recommendedName>
        <fullName evidence="4">Protein SEC13 homolog</fullName>
    </recommendedName>
</protein>
<evidence type="ECO:0000313" key="15">
    <source>
        <dbReference type="EMBL" id="KAL3318504.1"/>
    </source>
</evidence>